<feature type="compositionally biased region" description="Basic and acidic residues" evidence="1">
    <location>
        <begin position="1"/>
        <end position="15"/>
    </location>
</feature>
<dbReference type="PANTHER" id="PTHR12135">
    <property type="entry name" value="DNA REPAIR PROTEIN XP-C / RAD4"/>
    <property type="match status" value="1"/>
</dbReference>
<dbReference type="Gene3D" id="3.90.260.10">
    <property type="entry name" value="Transglutaminase-like"/>
    <property type="match status" value="1"/>
</dbReference>
<dbReference type="GO" id="GO:0006298">
    <property type="term" value="P:mismatch repair"/>
    <property type="evidence" value="ECO:0007669"/>
    <property type="project" value="TreeGrafter"/>
</dbReference>
<dbReference type="GO" id="GO:0005737">
    <property type="term" value="C:cytoplasm"/>
    <property type="evidence" value="ECO:0007669"/>
    <property type="project" value="TreeGrafter"/>
</dbReference>
<dbReference type="GO" id="GO:0071942">
    <property type="term" value="C:XPC complex"/>
    <property type="evidence" value="ECO:0007669"/>
    <property type="project" value="TreeGrafter"/>
</dbReference>
<dbReference type="GO" id="GO:0000111">
    <property type="term" value="C:nucleotide-excision repair factor 2 complex"/>
    <property type="evidence" value="ECO:0007669"/>
    <property type="project" value="TreeGrafter"/>
</dbReference>
<feature type="compositionally biased region" description="Polar residues" evidence="1">
    <location>
        <begin position="46"/>
        <end position="55"/>
    </location>
</feature>
<proteinExistence type="predicted"/>
<dbReference type="InterPro" id="IPR036985">
    <property type="entry name" value="Transglutaminase-like_sf"/>
</dbReference>
<keyword evidence="3" id="KW-1185">Reference proteome</keyword>
<feature type="region of interest" description="Disordered" evidence="1">
    <location>
        <begin position="1"/>
        <end position="59"/>
    </location>
</feature>
<dbReference type="GO" id="GO:0003697">
    <property type="term" value="F:single-stranded DNA binding"/>
    <property type="evidence" value="ECO:0007669"/>
    <property type="project" value="TreeGrafter"/>
</dbReference>
<dbReference type="OrthoDB" id="300780at2759"/>
<comment type="caution">
    <text evidence="2">The sequence shown here is derived from an EMBL/GenBank/DDBJ whole genome shotgun (WGS) entry which is preliminary data.</text>
</comment>
<dbReference type="GO" id="GO:0006289">
    <property type="term" value="P:nucleotide-excision repair"/>
    <property type="evidence" value="ECO:0007669"/>
    <property type="project" value="InterPro"/>
</dbReference>
<gene>
    <name evidence="2" type="ORF">F1559_003155</name>
</gene>
<evidence type="ECO:0000313" key="3">
    <source>
        <dbReference type="Proteomes" id="UP000530660"/>
    </source>
</evidence>
<feature type="region of interest" description="Disordered" evidence="1">
    <location>
        <begin position="150"/>
        <end position="183"/>
    </location>
</feature>
<dbReference type="InterPro" id="IPR004583">
    <property type="entry name" value="DNA_repair_Rad4"/>
</dbReference>
<dbReference type="EMBL" id="VWRR01000006">
    <property type="protein sequence ID" value="KAF6003595.1"/>
    <property type="molecule type" value="Genomic_DNA"/>
</dbReference>
<organism evidence="2 3">
    <name type="scientific">Cyanidiococcus yangmingshanensis</name>
    <dbReference type="NCBI Taxonomy" id="2690220"/>
    <lineage>
        <taxon>Eukaryota</taxon>
        <taxon>Rhodophyta</taxon>
        <taxon>Bangiophyceae</taxon>
        <taxon>Cyanidiales</taxon>
        <taxon>Cyanidiaceae</taxon>
        <taxon>Cyanidiococcus</taxon>
    </lineage>
</organism>
<dbReference type="AlphaFoldDB" id="A0A7J7IKF1"/>
<dbReference type="GO" id="GO:0003684">
    <property type="term" value="F:damaged DNA binding"/>
    <property type="evidence" value="ECO:0007669"/>
    <property type="project" value="InterPro"/>
</dbReference>
<evidence type="ECO:0000313" key="2">
    <source>
        <dbReference type="EMBL" id="KAF6003595.1"/>
    </source>
</evidence>
<protein>
    <submittedName>
        <fullName evidence="2">Uncharacterized protein</fullName>
    </submittedName>
</protein>
<accession>A0A7J7IKF1</accession>
<reference evidence="2 3" key="1">
    <citation type="journal article" date="2020" name="J. Phycol.">
        <title>Comparative genome analysis reveals Cyanidiococcus gen. nov., a new extremophilic red algal genus sister to Cyanidioschyzon (Cyanidioschyzonaceae, Rhodophyta).</title>
        <authorList>
            <person name="Liu S.-L."/>
            <person name="Chiang Y.-R."/>
            <person name="Yoon H.S."/>
            <person name="Fu H.-Y."/>
        </authorList>
    </citation>
    <scope>NUCLEOTIDE SEQUENCE [LARGE SCALE GENOMIC DNA]</scope>
    <source>
        <strain evidence="2 3">THAL066</strain>
    </source>
</reference>
<dbReference type="PANTHER" id="PTHR12135:SF0">
    <property type="entry name" value="DNA REPAIR PROTEIN COMPLEMENTING XP-C CELLS"/>
    <property type="match status" value="1"/>
</dbReference>
<name>A0A7J7IKF1_9RHOD</name>
<sequence>MPVHKTDDLDHKAESESTAVGALQTASNEALRLALRRATRRATATQQCRSSETPEASTRIARAARKAALDAMRRMAVDHEESLDDRKHLLDATAPEVGYPQPASRPLSPSPEPEKDVEWESAWTEEGHHRSRFNDGDEHLEVVVECAEPQPAHPDEVISVDESSSDTDRVGSPRNPQRRQRRKNIKVKRTFSTAERATALRIHRIHLLSMLASALYFDQLADAALIQGRALSLVPLDIAERFDFVQKRPQKDRGMAFIDALTCFVLWFASNYRMSPIPCDLLPIECTWPGVAYTANAL</sequence>
<dbReference type="Proteomes" id="UP000530660">
    <property type="component" value="Unassembled WGS sequence"/>
</dbReference>
<evidence type="ECO:0000256" key="1">
    <source>
        <dbReference type="SAM" id="MobiDB-lite"/>
    </source>
</evidence>
<feature type="region of interest" description="Disordered" evidence="1">
    <location>
        <begin position="95"/>
        <end position="135"/>
    </location>
</feature>
<feature type="compositionally biased region" description="Basic and acidic residues" evidence="1">
    <location>
        <begin position="125"/>
        <end position="135"/>
    </location>
</feature>